<dbReference type="PANTHER" id="PTHR22599">
    <property type="entry name" value="MPS ONE BINDER KINASE ACTIVATOR-LIKE MOB"/>
    <property type="match status" value="1"/>
</dbReference>
<dbReference type="RefSeq" id="XP_033535748.1">
    <property type="nucleotide sequence ID" value="XM_033678980.1"/>
</dbReference>
<dbReference type="AlphaFoldDB" id="A0A6G1G7R4"/>
<evidence type="ECO:0000256" key="1">
    <source>
        <dbReference type="PIRSR" id="PIRSR605301-1"/>
    </source>
</evidence>
<feature type="region of interest" description="Disordered" evidence="2">
    <location>
        <begin position="1"/>
        <end position="74"/>
    </location>
</feature>
<evidence type="ECO:0000313" key="3">
    <source>
        <dbReference type="EMBL" id="KAF1814117.1"/>
    </source>
</evidence>
<dbReference type="Gene3D" id="1.20.140.30">
    <property type="entry name" value="MOB kinase activator"/>
    <property type="match status" value="1"/>
</dbReference>
<dbReference type="GeneID" id="54419550"/>
<dbReference type="InterPro" id="IPR005301">
    <property type="entry name" value="MOB_kinase_act_fam"/>
</dbReference>
<keyword evidence="1" id="KW-0479">Metal-binding</keyword>
<evidence type="ECO:0000313" key="5">
    <source>
        <dbReference type="RefSeq" id="XP_033535748.1"/>
    </source>
</evidence>
<dbReference type="InterPro" id="IPR036703">
    <property type="entry name" value="MOB_kinase_act_sf"/>
</dbReference>
<accession>A0A6G1G7R4</accession>
<dbReference type="Pfam" id="PF03637">
    <property type="entry name" value="Mob1_phocein"/>
    <property type="match status" value="2"/>
</dbReference>
<reference evidence="5" key="2">
    <citation type="submission" date="2020-04" db="EMBL/GenBank/DDBJ databases">
        <authorList>
            <consortium name="NCBI Genome Project"/>
        </authorList>
    </citation>
    <scope>NUCLEOTIDE SEQUENCE</scope>
    <source>
        <strain evidence="5">CBS 781.70</strain>
    </source>
</reference>
<feature type="binding site" evidence="1">
    <location>
        <position position="138"/>
    </location>
    <ligand>
        <name>Zn(2+)</name>
        <dbReference type="ChEBI" id="CHEBI:29105"/>
    </ligand>
</feature>
<feature type="region of interest" description="Disordered" evidence="2">
    <location>
        <begin position="318"/>
        <end position="344"/>
    </location>
</feature>
<dbReference type="Proteomes" id="UP000504638">
    <property type="component" value="Unplaced"/>
</dbReference>
<protein>
    <submittedName>
        <fullName evidence="3 5">Mob1/phocein</fullName>
    </submittedName>
</protein>
<dbReference type="SUPFAM" id="SSF101152">
    <property type="entry name" value="Mob1/phocein"/>
    <property type="match status" value="1"/>
</dbReference>
<reference evidence="3 5" key="1">
    <citation type="submission" date="2020-01" db="EMBL/GenBank/DDBJ databases">
        <authorList>
            <consortium name="DOE Joint Genome Institute"/>
            <person name="Haridas S."/>
            <person name="Albert R."/>
            <person name="Binder M."/>
            <person name="Bloem J."/>
            <person name="Labutti K."/>
            <person name="Salamov A."/>
            <person name="Andreopoulos B."/>
            <person name="Baker S.E."/>
            <person name="Barry K."/>
            <person name="Bills G."/>
            <person name="Bluhm B.H."/>
            <person name="Cannon C."/>
            <person name="Castanera R."/>
            <person name="Culley D.E."/>
            <person name="Daum C."/>
            <person name="Ezra D."/>
            <person name="Gonzalez J.B."/>
            <person name="Henrissat B."/>
            <person name="Kuo A."/>
            <person name="Liang C."/>
            <person name="Lipzen A."/>
            <person name="Lutzoni F."/>
            <person name="Magnuson J."/>
            <person name="Mondo S."/>
            <person name="Nolan M."/>
            <person name="Ohm R."/>
            <person name="Pangilinan J."/>
            <person name="Park H.-J."/>
            <person name="Ramirez L."/>
            <person name="Alfaro M."/>
            <person name="Sun H."/>
            <person name="Tritt A."/>
            <person name="Yoshinaga Y."/>
            <person name="Zwiers L.-H."/>
            <person name="Turgeon B.G."/>
            <person name="Goodwin S.B."/>
            <person name="Spatafora J.W."/>
            <person name="Crous P.W."/>
            <person name="Grigoriev I.V."/>
        </authorList>
    </citation>
    <scope>NUCLEOTIDE SEQUENCE</scope>
    <source>
        <strain evidence="3 5">CBS 781.70</strain>
    </source>
</reference>
<keyword evidence="1" id="KW-0862">Zinc</keyword>
<reference evidence="5" key="3">
    <citation type="submission" date="2025-04" db="UniProtKB">
        <authorList>
            <consortium name="RefSeq"/>
        </authorList>
    </citation>
    <scope>IDENTIFICATION</scope>
    <source>
        <strain evidence="5">CBS 781.70</strain>
    </source>
</reference>
<dbReference type="SMART" id="SM01388">
    <property type="entry name" value="Mob1_phocein"/>
    <property type="match status" value="1"/>
</dbReference>
<gene>
    <name evidence="3 5" type="ORF">P152DRAFT_456345</name>
</gene>
<evidence type="ECO:0000313" key="4">
    <source>
        <dbReference type="Proteomes" id="UP000504638"/>
    </source>
</evidence>
<organism evidence="3">
    <name type="scientific">Eremomyces bilateralis CBS 781.70</name>
    <dbReference type="NCBI Taxonomy" id="1392243"/>
    <lineage>
        <taxon>Eukaryota</taxon>
        <taxon>Fungi</taxon>
        <taxon>Dikarya</taxon>
        <taxon>Ascomycota</taxon>
        <taxon>Pezizomycotina</taxon>
        <taxon>Dothideomycetes</taxon>
        <taxon>Dothideomycetes incertae sedis</taxon>
        <taxon>Eremomycetales</taxon>
        <taxon>Eremomycetaceae</taxon>
        <taxon>Eremomyces</taxon>
    </lineage>
</organism>
<feature type="binding site" evidence="1">
    <location>
        <position position="258"/>
    </location>
    <ligand>
        <name>Zn(2+)</name>
        <dbReference type="ChEBI" id="CHEBI:29105"/>
    </ligand>
</feature>
<dbReference type="EMBL" id="ML975153">
    <property type="protein sequence ID" value="KAF1814117.1"/>
    <property type="molecule type" value="Genomic_DNA"/>
</dbReference>
<sequence length="344" mass="37395">MASFFSSVRGFGRASNKNGNNPARGNGQQAPSPTGYAPSPSPAPPSIPPVPASPALSAGMSVDTTQPESAQGRKTPFFFREEYSAIIVKGNFMTLAAKPQLVEEGEWFAHQVVEQYRLLDSMIQVIKCPDERTGEAICNEKCCPTMSAAGHTYTWLDNLKRPIKIPACRYIELVQRWIIGKISDPSLFPIDTGAATGALGGINTPGANTPIAAGPTSLNSSMSALTGRDWLGRASGFPENFENDLKSMYRQMMRCYSHLYHGHWVDLWHLSAWKELNTCFIHFINVGKLYGLIGDKETEPMQPLMEIWVSRGLLSAAPQNANTPQSSSRTETPTSSVPGTATAV</sequence>
<keyword evidence="4" id="KW-1185">Reference proteome</keyword>
<evidence type="ECO:0000256" key="2">
    <source>
        <dbReference type="SAM" id="MobiDB-lite"/>
    </source>
</evidence>
<proteinExistence type="predicted"/>
<feature type="binding site" evidence="1">
    <location>
        <position position="263"/>
    </location>
    <ligand>
        <name>Zn(2+)</name>
        <dbReference type="ChEBI" id="CHEBI:29105"/>
    </ligand>
</feature>
<feature type="compositionally biased region" description="Pro residues" evidence="2">
    <location>
        <begin position="39"/>
        <end position="52"/>
    </location>
</feature>
<dbReference type="OrthoDB" id="10261121at2759"/>
<feature type="compositionally biased region" description="Polar residues" evidence="2">
    <location>
        <begin position="15"/>
        <end position="29"/>
    </location>
</feature>
<feature type="binding site" evidence="1">
    <location>
        <position position="143"/>
    </location>
    <ligand>
        <name>Zn(2+)</name>
        <dbReference type="ChEBI" id="CHEBI:29105"/>
    </ligand>
</feature>
<name>A0A6G1G7R4_9PEZI</name>